<dbReference type="EMBL" id="MWUE01000007">
    <property type="protein sequence ID" value="OQP35436.1"/>
    <property type="molecule type" value="Genomic_DNA"/>
</dbReference>
<evidence type="ECO:0008006" key="4">
    <source>
        <dbReference type="Google" id="ProtNLM"/>
    </source>
</evidence>
<gene>
    <name evidence="2" type="ORF">B2J69_05430</name>
</gene>
<dbReference type="InterPro" id="IPR023214">
    <property type="entry name" value="HAD_sf"/>
</dbReference>
<comment type="caution">
    <text evidence="2">The sequence shown here is derived from an EMBL/GenBank/DDBJ whole genome shotgun (WGS) entry which is preliminary data.</text>
</comment>
<evidence type="ECO:0000313" key="3">
    <source>
        <dbReference type="Proteomes" id="UP000192769"/>
    </source>
</evidence>
<dbReference type="SUPFAM" id="SSF56784">
    <property type="entry name" value="HAD-like"/>
    <property type="match status" value="1"/>
</dbReference>
<evidence type="ECO:0000313" key="2">
    <source>
        <dbReference type="EMBL" id="OQP35436.1"/>
    </source>
</evidence>
<evidence type="ECO:0000256" key="1">
    <source>
        <dbReference type="ARBA" id="ARBA00022723"/>
    </source>
</evidence>
<dbReference type="InterPro" id="IPR036412">
    <property type="entry name" value="HAD-like_sf"/>
</dbReference>
<reference evidence="2 3" key="1">
    <citation type="submission" date="2017-02" db="EMBL/GenBank/DDBJ databases">
        <title>Whole genome shotgun sequence of Pantoea agglomerans strain AS1 isolated from a cycad, Zamia floridana in Central Florida, USA.</title>
        <authorList>
            <person name="Lata P."/>
            <person name="Govindarajan S."/>
            <person name="Qi F."/>
            <person name="Li J.-L."/>
            <person name="Maurya S.K."/>
            <person name="Sahoo M.K."/>
        </authorList>
    </citation>
    <scope>NUCLEOTIDE SEQUENCE [LARGE SCALE GENOMIC DNA]</scope>
    <source>
        <strain evidence="2 3">AS1</strain>
    </source>
</reference>
<keyword evidence="3" id="KW-1185">Reference proteome</keyword>
<dbReference type="GO" id="GO:0046872">
    <property type="term" value="F:metal ion binding"/>
    <property type="evidence" value="ECO:0007669"/>
    <property type="project" value="UniProtKB-KW"/>
</dbReference>
<dbReference type="RefSeq" id="WP_081137130.1">
    <property type="nucleotide sequence ID" value="NZ_MWUE01000007.1"/>
</dbReference>
<dbReference type="Proteomes" id="UP000192769">
    <property type="component" value="Unassembled WGS sequence"/>
</dbReference>
<proteinExistence type="predicted"/>
<dbReference type="Pfam" id="PF00702">
    <property type="entry name" value="Hydrolase"/>
    <property type="match status" value="1"/>
</dbReference>
<accession>A0A1V9DNL7</accession>
<dbReference type="AlphaFoldDB" id="A0A1V9DNL7"/>
<sequence length="791" mass="88328">MKNNAASFKEIEQQFLASRASIFSLDCFDTLYWRKVSRPSDIFTRLQHGLCPAARMRAEASARGHQFITCGREEVTLAEIYTQLAEHFSPDAQRQMVERELALEIEHGFLFPPALALLRQAKARGMRTLIVSDTWYSAAQLGRILAAHDATLPQLIDHIYCSADYGYAKSIQLWPAILQREQAAPQTIFHIGDHPVADAAAPAALGIHAVHFQQNDAAILNLLEQRVLAASLLFPASRHTAPIPSLFHPCYSVALRGEIDGETLTAWGVLGPVLYAFARFIQQQRENIPGVKLGFLLRDGYMPHRAYQTLYPDQPCAQLHISRFTSICSAFHDKASIVAYLNKTLCDGASVAAKRITPSGFAMIARHLMLSAGQTERLRRQLEKRHYASDALCQALLAPEQVQHTLARSAAMRRRLIAHLQQALQLQPGDTLMLIDLGYSGTTQNLLAGLLEKALSIRVRGCYLIAAWVPGWRHNRTAMIDPDRAEYRTIRALTQFITPFEMLCSSHARSVVDYSATGEPVTEGDPLPPSLLAALRHIQQQALACVRLADEMAIPASQSLWDAAAIDLARYAYFPLADETRLQSQMAGDINMGTRVVRTLVDVPAAIDFMRRFGVTRLSMSESDRARTNFPSELRSCGVEYALSMFASTRFALNWSLTSSTPRQQTLEALFIQDAQRAQSETLTASSTFDGYFSLYIPLITPEVALLVGKTLRDMEIYRVSLTPQRALCRESEADQAQPLLQDHDFFIDGATVINNLALNLQEEGFLYFRPQQQPTTPSVIQLIYRPLQEK</sequence>
<keyword evidence="1" id="KW-0479">Metal-binding</keyword>
<organism evidence="2 3">
    <name type="scientific">Pantoea latae</name>
    <dbReference type="NCBI Taxonomy" id="1964541"/>
    <lineage>
        <taxon>Bacteria</taxon>
        <taxon>Pseudomonadati</taxon>
        <taxon>Pseudomonadota</taxon>
        <taxon>Gammaproteobacteria</taxon>
        <taxon>Enterobacterales</taxon>
        <taxon>Erwiniaceae</taxon>
        <taxon>Pantoea</taxon>
    </lineage>
</organism>
<dbReference type="Gene3D" id="3.40.50.1000">
    <property type="entry name" value="HAD superfamily/HAD-like"/>
    <property type="match status" value="1"/>
</dbReference>
<protein>
    <recommendedName>
        <fullName evidence="4">Hydrolase</fullName>
    </recommendedName>
</protein>
<dbReference type="OrthoDB" id="9816564at2"/>
<name>A0A1V9DNL7_9GAMM</name>